<dbReference type="InterPro" id="IPR036465">
    <property type="entry name" value="vWFA_dom_sf"/>
</dbReference>
<reference evidence="2 3" key="1">
    <citation type="submission" date="2019-03" db="EMBL/GenBank/DDBJ databases">
        <title>Genomic Encyclopedia of Type Strains, Phase IV (KMG-IV): sequencing the most valuable type-strain genomes for metagenomic binning, comparative biology and taxonomic classification.</title>
        <authorList>
            <person name="Goeker M."/>
        </authorList>
    </citation>
    <scope>NUCLEOTIDE SEQUENCE [LARGE SCALE GENOMIC DNA]</scope>
    <source>
        <strain evidence="2 3">DSM 2132</strain>
    </source>
</reference>
<dbReference type="RefSeq" id="WP_132708976.1">
    <property type="nucleotide sequence ID" value="NZ_JACIGF010000008.1"/>
</dbReference>
<protein>
    <recommendedName>
        <fullName evidence="4">VWFA domain-containing protein</fullName>
    </recommendedName>
</protein>
<evidence type="ECO:0000313" key="2">
    <source>
        <dbReference type="EMBL" id="TCP33051.1"/>
    </source>
</evidence>
<feature type="signal peptide" evidence="1">
    <location>
        <begin position="1"/>
        <end position="22"/>
    </location>
</feature>
<accession>A0A4R2PFW6</accession>
<evidence type="ECO:0000256" key="1">
    <source>
        <dbReference type="SAM" id="SignalP"/>
    </source>
</evidence>
<dbReference type="Gene3D" id="3.40.50.410">
    <property type="entry name" value="von Willebrand factor, type A domain"/>
    <property type="match status" value="1"/>
</dbReference>
<dbReference type="AlphaFoldDB" id="A0A4R2PFW6"/>
<feature type="chain" id="PRO_5020764433" description="VWFA domain-containing protein" evidence="1">
    <location>
        <begin position="23"/>
        <end position="227"/>
    </location>
</feature>
<dbReference type="OrthoDB" id="8444202at2"/>
<evidence type="ECO:0008006" key="4">
    <source>
        <dbReference type="Google" id="ProtNLM"/>
    </source>
</evidence>
<dbReference type="EMBL" id="SLXO01000008">
    <property type="protein sequence ID" value="TCP33051.1"/>
    <property type="molecule type" value="Genomic_DNA"/>
</dbReference>
<sequence>MTKAAFLAGCAMLGVFGQSAFADERRAPQNLMIALDVSTSNVIVESDVMAAKAGRKAAEMIHALDNGDRVHFRTFGSYSQSDNPLRLDITVSRRMPAHRVAASVGRLIASLPDLVASGRLPAGGTTHITAFLEEEAALLSCSTRETKLVLFTDGIEASPETSPKRLADGQATLPAPDRDVLQGCGLSLYGIGETTGGANRARTENLIVAWRAWAEQAGAAFNAFPKY</sequence>
<dbReference type="Proteomes" id="UP000295399">
    <property type="component" value="Unassembled WGS sequence"/>
</dbReference>
<keyword evidence="3" id="KW-1185">Reference proteome</keyword>
<dbReference type="InParanoid" id="A0A4R2PFW6"/>
<name>A0A4R2PFW6_RHOSA</name>
<comment type="caution">
    <text evidence="2">The sequence shown here is derived from an EMBL/GenBank/DDBJ whole genome shotgun (WGS) entry which is preliminary data.</text>
</comment>
<organism evidence="2 3">
    <name type="scientific">Rhodothalassium salexigens DSM 2132</name>
    <dbReference type="NCBI Taxonomy" id="1188247"/>
    <lineage>
        <taxon>Bacteria</taxon>
        <taxon>Pseudomonadati</taxon>
        <taxon>Pseudomonadota</taxon>
        <taxon>Alphaproteobacteria</taxon>
        <taxon>Rhodothalassiales</taxon>
        <taxon>Rhodothalassiaceae</taxon>
        <taxon>Rhodothalassium</taxon>
    </lineage>
</organism>
<dbReference type="SUPFAM" id="SSF53300">
    <property type="entry name" value="vWA-like"/>
    <property type="match status" value="1"/>
</dbReference>
<proteinExistence type="predicted"/>
<gene>
    <name evidence="2" type="ORF">EV659_108152</name>
</gene>
<evidence type="ECO:0000313" key="3">
    <source>
        <dbReference type="Proteomes" id="UP000295399"/>
    </source>
</evidence>
<keyword evidence="1" id="KW-0732">Signal</keyword>